<dbReference type="InterPro" id="IPR042299">
    <property type="entry name" value="Ufd1-like_Nn"/>
</dbReference>
<evidence type="ECO:0000256" key="2">
    <source>
        <dbReference type="ARBA" id="ARBA00022786"/>
    </source>
</evidence>
<reference evidence="5 6" key="1">
    <citation type="journal article" date="2018" name="Nat. Genet.">
        <title>The Rosa genome provides new insights in the design of modern roses.</title>
        <authorList>
            <person name="Bendahmane M."/>
        </authorList>
    </citation>
    <scope>NUCLEOTIDE SEQUENCE [LARGE SCALE GENOMIC DNA]</scope>
    <source>
        <strain evidence="6">cv. Old Blush</strain>
    </source>
</reference>
<dbReference type="Proteomes" id="UP000238479">
    <property type="component" value="Chromosome 7"/>
</dbReference>
<keyword evidence="2" id="KW-0833">Ubl conjugation pathway</keyword>
<dbReference type="Gene3D" id="2.40.40.50">
    <property type="entry name" value="Ubiquitin fusion degradation protein UFD1, N-terminal domain"/>
    <property type="match status" value="1"/>
</dbReference>
<dbReference type="EMBL" id="PDCK01000045">
    <property type="protein sequence ID" value="PRQ18995.1"/>
    <property type="molecule type" value="Genomic_DNA"/>
</dbReference>
<dbReference type="Pfam" id="PF24842">
    <property type="entry name" value="UFD1_N2"/>
    <property type="match status" value="1"/>
</dbReference>
<comment type="similarity">
    <text evidence="1">Belongs to the UFD1 family.</text>
</comment>
<dbReference type="InterPro" id="IPR055418">
    <property type="entry name" value="UFD1_N2"/>
</dbReference>
<feature type="domain" description="Ubiquitin fusion degradation protein UFD1 N-terminal subdomain 2" evidence="4">
    <location>
        <begin position="81"/>
        <end position="129"/>
    </location>
</feature>
<keyword evidence="6" id="KW-1185">Reference proteome</keyword>
<organism evidence="5 6">
    <name type="scientific">Rosa chinensis</name>
    <name type="common">China rose</name>
    <dbReference type="NCBI Taxonomy" id="74649"/>
    <lineage>
        <taxon>Eukaryota</taxon>
        <taxon>Viridiplantae</taxon>
        <taxon>Streptophyta</taxon>
        <taxon>Embryophyta</taxon>
        <taxon>Tracheophyta</taxon>
        <taxon>Spermatophyta</taxon>
        <taxon>Magnoliopsida</taxon>
        <taxon>eudicotyledons</taxon>
        <taxon>Gunneridae</taxon>
        <taxon>Pentapetalae</taxon>
        <taxon>rosids</taxon>
        <taxon>fabids</taxon>
        <taxon>Rosales</taxon>
        <taxon>Rosaceae</taxon>
        <taxon>Rosoideae</taxon>
        <taxon>Rosoideae incertae sedis</taxon>
        <taxon>Rosa</taxon>
    </lineage>
</organism>
<evidence type="ECO:0000259" key="4">
    <source>
        <dbReference type="Pfam" id="PF24842"/>
    </source>
</evidence>
<evidence type="ECO:0000259" key="3">
    <source>
        <dbReference type="Pfam" id="PF03152"/>
    </source>
</evidence>
<comment type="caution">
    <text evidence="5">The sequence shown here is derived from an EMBL/GenBank/DDBJ whole genome shotgun (WGS) entry which is preliminary data.</text>
</comment>
<evidence type="ECO:0000313" key="5">
    <source>
        <dbReference type="EMBL" id="PRQ18995.1"/>
    </source>
</evidence>
<dbReference type="Gene3D" id="3.10.330.10">
    <property type="match status" value="1"/>
</dbReference>
<dbReference type="GO" id="GO:0034098">
    <property type="term" value="C:VCP-NPL4-UFD1 AAA ATPase complex"/>
    <property type="evidence" value="ECO:0007669"/>
    <property type="project" value="TreeGrafter"/>
</dbReference>
<name>A0A2P6PAN8_ROSCH</name>
<feature type="domain" description="Ubiquitin fusion degradation protein UFD1 N-terminal subdomain 1" evidence="3">
    <location>
        <begin position="1"/>
        <end position="80"/>
    </location>
</feature>
<dbReference type="Gramene" id="PRQ18995">
    <property type="protein sequence ID" value="PRQ18995"/>
    <property type="gene ID" value="RchiOBHm_Chr7g0212281"/>
</dbReference>
<sequence length="132" mass="15037">MPPSALDVLSSLQMASPMLFELGPYYFDADKNETEKSRVSHCGVWEFTAEEGFIYMPNWMMQNMNLQEGDLVLLQNKSLPKGTHVKLQPHTKDFLDIPNPKAMLEIALKSFSCLTTGDTLLLPYENKYYGCH</sequence>
<dbReference type="Pfam" id="PF03152">
    <property type="entry name" value="UFD1_N1"/>
    <property type="match status" value="1"/>
</dbReference>
<evidence type="ECO:0000256" key="1">
    <source>
        <dbReference type="ARBA" id="ARBA00006043"/>
    </source>
</evidence>
<dbReference type="InterPro" id="IPR055417">
    <property type="entry name" value="UFD1_N1"/>
</dbReference>
<dbReference type="GO" id="GO:0036503">
    <property type="term" value="P:ERAD pathway"/>
    <property type="evidence" value="ECO:0007669"/>
    <property type="project" value="TreeGrafter"/>
</dbReference>
<dbReference type="PANTHER" id="PTHR12555">
    <property type="entry name" value="UBIQUITIN FUSION DEGRADATON PROTEIN 1"/>
    <property type="match status" value="1"/>
</dbReference>
<accession>A0A2P6PAN8</accession>
<dbReference type="GO" id="GO:0006511">
    <property type="term" value="P:ubiquitin-dependent protein catabolic process"/>
    <property type="evidence" value="ECO:0007669"/>
    <property type="project" value="InterPro"/>
</dbReference>
<dbReference type="AlphaFoldDB" id="A0A2P6PAN8"/>
<proteinExistence type="inferred from homology"/>
<dbReference type="OMA" id="MFRITHD"/>
<dbReference type="STRING" id="74649.A0A2P6PAN8"/>
<gene>
    <name evidence="5" type="ORF">RchiOBHm_Chr7g0212281</name>
</gene>
<dbReference type="InterPro" id="IPR004854">
    <property type="entry name" value="Ufd1-like"/>
</dbReference>
<dbReference type="GO" id="GO:0031593">
    <property type="term" value="F:polyubiquitin modification-dependent protein binding"/>
    <property type="evidence" value="ECO:0007669"/>
    <property type="project" value="TreeGrafter"/>
</dbReference>
<evidence type="ECO:0000313" key="6">
    <source>
        <dbReference type="Proteomes" id="UP000238479"/>
    </source>
</evidence>
<protein>
    <submittedName>
        <fullName evidence="5">Putative ubiquitin fusion degradation protein UFD1</fullName>
    </submittedName>
</protein>
<dbReference type="PANTHER" id="PTHR12555:SF21">
    <property type="entry name" value="UBIQUITIN FUSION DEGRADATION PROTEIN 1 HOMOLOG"/>
    <property type="match status" value="1"/>
</dbReference>